<feature type="transmembrane region" description="Helical" evidence="6">
    <location>
        <begin position="115"/>
        <end position="134"/>
    </location>
</feature>
<feature type="transmembrane region" description="Helical" evidence="6">
    <location>
        <begin position="176"/>
        <end position="197"/>
    </location>
</feature>
<dbReference type="EMBL" id="JAWNGA010000016">
    <property type="protein sequence ID" value="MDY5133692.1"/>
    <property type="molecule type" value="Genomic_DNA"/>
</dbReference>
<feature type="transmembrane region" description="Helical" evidence="6">
    <location>
        <begin position="424"/>
        <end position="443"/>
    </location>
</feature>
<reference evidence="8 9" key="1">
    <citation type="submission" date="2023-10" db="EMBL/GenBank/DDBJ databases">
        <title>Whole Genome based description of the genera Actinobaculum and Actinotignum reveals a complex phylogenetic relationship within the species included in the genus Actinotignum.</title>
        <authorList>
            <person name="Jensen C.S."/>
            <person name="Dargis R."/>
            <person name="Kemp M."/>
            <person name="Christensen J.J."/>
        </authorList>
    </citation>
    <scope>NUCLEOTIDE SEQUENCE</scope>
    <source>
        <strain evidence="8">SLA_B511</strain>
        <strain evidence="7 9">SLA_B974</strain>
    </source>
</reference>
<dbReference type="InterPro" id="IPR045035">
    <property type="entry name" value="YSL-like"/>
</dbReference>
<evidence type="ECO:0000256" key="3">
    <source>
        <dbReference type="ARBA" id="ARBA00022692"/>
    </source>
</evidence>
<keyword evidence="9" id="KW-1185">Reference proteome</keyword>
<accession>A0AAW9HNP9</accession>
<dbReference type="InterPro" id="IPR004813">
    <property type="entry name" value="OPT"/>
</dbReference>
<dbReference type="GO" id="GO:0035673">
    <property type="term" value="F:oligopeptide transmembrane transporter activity"/>
    <property type="evidence" value="ECO:0007669"/>
    <property type="project" value="InterPro"/>
</dbReference>
<proteinExistence type="predicted"/>
<evidence type="ECO:0000313" key="9">
    <source>
        <dbReference type="Proteomes" id="UP001275049"/>
    </source>
</evidence>
<dbReference type="PANTHER" id="PTHR31645:SF0">
    <property type="entry name" value="OLIGOPEPTIDE TRANSPORTER YGL114W-RELATED"/>
    <property type="match status" value="1"/>
</dbReference>
<evidence type="ECO:0000256" key="5">
    <source>
        <dbReference type="ARBA" id="ARBA00023136"/>
    </source>
</evidence>
<comment type="caution">
    <text evidence="8">The sequence shown here is derived from an EMBL/GenBank/DDBJ whole genome shotgun (WGS) entry which is preliminary data.</text>
</comment>
<feature type="transmembrane region" description="Helical" evidence="6">
    <location>
        <begin position="277"/>
        <end position="299"/>
    </location>
</feature>
<dbReference type="PANTHER" id="PTHR31645">
    <property type="entry name" value="OLIGOPEPTIDE TRANSPORTER YGL114W-RELATED"/>
    <property type="match status" value="1"/>
</dbReference>
<dbReference type="NCBIfam" id="TIGR00733">
    <property type="entry name" value="OPT family oligopeptide transporter"/>
    <property type="match status" value="1"/>
</dbReference>
<sequence length="679" mass="70038">MANSGATAPAQAGTATDTQSNPVKELTIRGIIIGGVITLIFTAANVYLGLKVGLTFATSIPAAVISMAVLRAWKDHTVQENNIVQTIASAAGTLSAIIFVLPGLVIIGWWNGFPYWTTVAVCAVGGILGVMYSIPLRRALVTNSDLPYPEGVAAAEVLKVGDSHQASEENTRGLKIIAAGGISAAVMNLLVAMKVIAGEVSTVFRVGPGATMLGSSLSLALIGIGHLIGITVGIAMIVGLLLSYGFFLPFYTSGKLNEAGANIQDVVGGTFSTDVRFIGAGVMAIAAVWTLIKVMGPIFKGMKESMEASRKRQAGIAVAREEQDIPVNILGGTILALLIPVGALIYMFLRETHLEGHTGKLVTISVVYVLVIGLFVAAVCGYMAGLIGSSNSPISGVGILIVIIGALLILAVHGKSTSEGETNALIAYTLFTAAVVFGVATISNDNLQDLKTGQLVGATPWKQQVALVIGVGFGSLVIPPVLDLMAKAFGFGTDPGQLAAPQASLISALAKGVFGGSLAWDKLCIGIGVGVVIIIIDEVLKLTTRAALPPLAVGMGMYLPSSLTIIIPIGAFIGFFYDKWANKTKNPEMTKRFGVLLATGLIVGESLFGVLNAGIIAAAGTDTALAIKAEGFGVVSDIAGILLFVLVIWGTYRWVKKVSVKPLATDAGASANVQVGQNS</sequence>
<dbReference type="GO" id="GO:0016020">
    <property type="term" value="C:membrane"/>
    <property type="evidence" value="ECO:0007669"/>
    <property type="project" value="UniProtKB-SubCell"/>
</dbReference>
<feature type="transmembrane region" description="Helical" evidence="6">
    <location>
        <begin position="556"/>
        <end position="577"/>
    </location>
</feature>
<feature type="transmembrane region" description="Helical" evidence="6">
    <location>
        <begin position="85"/>
        <end position="109"/>
    </location>
</feature>
<feature type="transmembrane region" description="Helical" evidence="6">
    <location>
        <begin position="593"/>
        <end position="619"/>
    </location>
</feature>
<gene>
    <name evidence="8" type="ORF">R6G80_06015</name>
    <name evidence="7" type="ORF">R6G86_08070</name>
</gene>
<organism evidence="8 10">
    <name type="scientific">Actinotignum urinale</name>
    <dbReference type="NCBI Taxonomy" id="190146"/>
    <lineage>
        <taxon>Bacteria</taxon>
        <taxon>Bacillati</taxon>
        <taxon>Actinomycetota</taxon>
        <taxon>Actinomycetes</taxon>
        <taxon>Actinomycetales</taxon>
        <taxon>Actinomycetaceae</taxon>
        <taxon>Actinotignum</taxon>
    </lineage>
</organism>
<evidence type="ECO:0000256" key="4">
    <source>
        <dbReference type="ARBA" id="ARBA00022989"/>
    </source>
</evidence>
<feature type="transmembrane region" description="Helical" evidence="6">
    <location>
        <begin position="217"/>
        <end position="247"/>
    </location>
</feature>
<keyword evidence="5 6" id="KW-0472">Membrane</keyword>
<feature type="transmembrane region" description="Helical" evidence="6">
    <location>
        <begin position="361"/>
        <end position="387"/>
    </location>
</feature>
<feature type="transmembrane region" description="Helical" evidence="6">
    <location>
        <begin position="463"/>
        <end position="482"/>
    </location>
</feature>
<dbReference type="Proteomes" id="UP001281731">
    <property type="component" value="Unassembled WGS sequence"/>
</dbReference>
<dbReference type="Pfam" id="PF03169">
    <property type="entry name" value="OPT"/>
    <property type="match status" value="1"/>
</dbReference>
<evidence type="ECO:0000313" key="8">
    <source>
        <dbReference type="EMBL" id="MDY5155281.1"/>
    </source>
</evidence>
<feature type="transmembrane region" description="Helical" evidence="6">
    <location>
        <begin position="393"/>
        <end position="412"/>
    </location>
</feature>
<evidence type="ECO:0000256" key="2">
    <source>
        <dbReference type="ARBA" id="ARBA00022448"/>
    </source>
</evidence>
<evidence type="ECO:0000256" key="6">
    <source>
        <dbReference type="SAM" id="Phobius"/>
    </source>
</evidence>
<evidence type="ECO:0000256" key="1">
    <source>
        <dbReference type="ARBA" id="ARBA00004141"/>
    </source>
</evidence>
<dbReference type="Proteomes" id="UP001275049">
    <property type="component" value="Unassembled WGS sequence"/>
</dbReference>
<evidence type="ECO:0000313" key="10">
    <source>
        <dbReference type="Proteomes" id="UP001281731"/>
    </source>
</evidence>
<feature type="transmembrane region" description="Helical" evidence="6">
    <location>
        <begin position="54"/>
        <end position="73"/>
    </location>
</feature>
<feature type="transmembrane region" description="Helical" evidence="6">
    <location>
        <begin position="519"/>
        <end position="536"/>
    </location>
</feature>
<evidence type="ECO:0000313" key="7">
    <source>
        <dbReference type="EMBL" id="MDY5133692.1"/>
    </source>
</evidence>
<dbReference type="AlphaFoldDB" id="A0AAW9HNP9"/>
<dbReference type="EMBL" id="JAWNGC010000007">
    <property type="protein sequence ID" value="MDY5155281.1"/>
    <property type="molecule type" value="Genomic_DNA"/>
</dbReference>
<dbReference type="InterPro" id="IPR004814">
    <property type="entry name" value="Oligopep_transpt"/>
</dbReference>
<feature type="transmembrane region" description="Helical" evidence="6">
    <location>
        <begin position="329"/>
        <end position="349"/>
    </location>
</feature>
<dbReference type="NCBIfam" id="TIGR00728">
    <property type="entry name" value="OPT_sfam"/>
    <property type="match status" value="1"/>
</dbReference>
<feature type="transmembrane region" description="Helical" evidence="6">
    <location>
        <begin position="26"/>
        <end position="48"/>
    </location>
</feature>
<keyword evidence="4 6" id="KW-1133">Transmembrane helix</keyword>
<keyword evidence="3 6" id="KW-0812">Transmembrane</keyword>
<protein>
    <submittedName>
        <fullName evidence="8">Oligopeptide transporter, OPT family</fullName>
    </submittedName>
</protein>
<feature type="transmembrane region" description="Helical" evidence="6">
    <location>
        <begin position="631"/>
        <end position="652"/>
    </location>
</feature>
<name>A0AAW9HNP9_9ACTO</name>
<keyword evidence="2" id="KW-0813">Transport</keyword>
<comment type="subcellular location">
    <subcellularLocation>
        <location evidence="1">Membrane</location>
        <topology evidence="1">Multi-pass membrane protein</topology>
    </subcellularLocation>
</comment>
<dbReference type="RefSeq" id="WP_102165847.1">
    <property type="nucleotide sequence ID" value="NZ_CP171105.1"/>
</dbReference>